<proteinExistence type="inferred from homology"/>
<dbReference type="InParanoid" id="A0A1E5RGP2"/>
<dbReference type="OrthoDB" id="3972636at2759"/>
<keyword evidence="7" id="KW-0496">Mitochondrion</keyword>
<feature type="domain" description="Tim10-like" evidence="8">
    <location>
        <begin position="26"/>
        <end position="89"/>
    </location>
</feature>
<dbReference type="GO" id="GO:0015031">
    <property type="term" value="P:protein transport"/>
    <property type="evidence" value="ECO:0007669"/>
    <property type="project" value="UniProtKB-KW"/>
</dbReference>
<dbReference type="FunCoup" id="A0A1E5RGP2">
    <property type="interactions" value="532"/>
</dbReference>
<evidence type="ECO:0000256" key="3">
    <source>
        <dbReference type="ARBA" id="ARBA00022927"/>
    </source>
</evidence>
<keyword evidence="7" id="KW-0143">Chaperone</keyword>
<comment type="subcellular location">
    <subcellularLocation>
        <location evidence="7">Mitochondrion inner membrane</location>
        <topology evidence="7">Peripheral membrane protein</topology>
        <orientation evidence="7">Intermembrane side</orientation>
    </subcellularLocation>
</comment>
<evidence type="ECO:0000259" key="8">
    <source>
        <dbReference type="Pfam" id="PF02953"/>
    </source>
</evidence>
<comment type="subunit">
    <text evidence="7">Heterohexamer.</text>
</comment>
<gene>
    <name evidence="9" type="ORF">AWRI3579_g1148</name>
</gene>
<comment type="function">
    <text evidence="7">Mitochondrial intermembrane chaperone that participates in the import and insertion of some multi-pass transmembrane proteins into the mitochondrial inner membrane. Also required for the transfer of beta-barrel precursors from the TOM complex to the sorting and assembly machinery (SAM complex) of the outer membrane. Acts as a chaperone-like protein that protects the hydrophobic precursors from aggregation and guide them through the mitochondrial intermembrane space.</text>
</comment>
<keyword evidence="4 7" id="KW-0811">Translocation</keyword>
<dbReference type="AlphaFoldDB" id="A0A1E5RGP2"/>
<keyword evidence="3 7" id="KW-0653">Protein transport</keyword>
<keyword evidence="10" id="KW-1185">Reference proteome</keyword>
<dbReference type="EMBL" id="LPNM01000006">
    <property type="protein sequence ID" value="OEJ86080.1"/>
    <property type="molecule type" value="Genomic_DNA"/>
</dbReference>
<dbReference type="Pfam" id="PF02953">
    <property type="entry name" value="zf-Tim10_DDP"/>
    <property type="match status" value="1"/>
</dbReference>
<sequence length="91" mass="10139">MSSAPVTVNTAEIQKLDEASKRDITNFIEIESAKQKVQMSVHQFTSMCFKNCVKDGSNPELSSAENQCLNSCVNRFLDTNIKIVKGLQNIQ</sequence>
<name>A0A1E5RGP2_9ASCO</name>
<dbReference type="SUPFAM" id="SSF144122">
    <property type="entry name" value="Tim10-like"/>
    <property type="match status" value="1"/>
</dbReference>
<evidence type="ECO:0000256" key="1">
    <source>
        <dbReference type="ARBA" id="ARBA00006720"/>
    </source>
</evidence>
<dbReference type="Gene3D" id="1.10.287.810">
    <property type="entry name" value="Mitochondrial import inner membrane translocase subunit tim13 like domains"/>
    <property type="match status" value="1"/>
</dbReference>
<dbReference type="STRING" id="56408.A0A1E5RGP2"/>
<keyword evidence="5" id="KW-0472">Membrane</keyword>
<dbReference type="InterPro" id="IPR035427">
    <property type="entry name" value="Tim10-like_dom_sf"/>
</dbReference>
<keyword evidence="6 7" id="KW-1015">Disulfide bond</keyword>
<evidence type="ECO:0000256" key="4">
    <source>
        <dbReference type="ARBA" id="ARBA00023010"/>
    </source>
</evidence>
<comment type="caution">
    <text evidence="9">The sequence shown here is derived from an EMBL/GenBank/DDBJ whole genome shotgun (WGS) entry which is preliminary data.</text>
</comment>
<evidence type="ECO:0000256" key="5">
    <source>
        <dbReference type="ARBA" id="ARBA00023136"/>
    </source>
</evidence>
<evidence type="ECO:0000256" key="6">
    <source>
        <dbReference type="ARBA" id="ARBA00023157"/>
    </source>
</evidence>
<dbReference type="InterPro" id="IPR004217">
    <property type="entry name" value="Tim10-like"/>
</dbReference>
<keyword evidence="2 7" id="KW-0999">Mitochondrion inner membrane</keyword>
<organism evidence="9 10">
    <name type="scientific">Hanseniaspora osmophila</name>
    <dbReference type="NCBI Taxonomy" id="56408"/>
    <lineage>
        <taxon>Eukaryota</taxon>
        <taxon>Fungi</taxon>
        <taxon>Dikarya</taxon>
        <taxon>Ascomycota</taxon>
        <taxon>Saccharomycotina</taxon>
        <taxon>Saccharomycetes</taxon>
        <taxon>Saccharomycodales</taxon>
        <taxon>Saccharomycodaceae</taxon>
        <taxon>Hanseniaspora</taxon>
    </lineage>
</organism>
<keyword evidence="7" id="KW-0813">Transport</keyword>
<accession>A0A1E5RGP2</accession>
<evidence type="ECO:0000313" key="9">
    <source>
        <dbReference type="EMBL" id="OEJ86080.1"/>
    </source>
</evidence>
<comment type="domain">
    <text evidence="7">The twin CX3C motif contains 4 conserved Cys residues that form 2 disulfide bonds in the mitochondrial intermembrane space.</text>
</comment>
<evidence type="ECO:0000256" key="2">
    <source>
        <dbReference type="ARBA" id="ARBA00022792"/>
    </source>
</evidence>
<reference evidence="10" key="1">
    <citation type="journal article" date="2016" name="Genome Announc.">
        <title>Genome sequences of three species of Hanseniaspora isolated from spontaneous wine fermentations.</title>
        <authorList>
            <person name="Sternes P.R."/>
            <person name="Lee D."/>
            <person name="Kutyna D.R."/>
            <person name="Borneman A.R."/>
        </authorList>
    </citation>
    <scope>NUCLEOTIDE SEQUENCE [LARGE SCALE GENOMIC DNA]</scope>
    <source>
        <strain evidence="10">AWRI3579</strain>
    </source>
</reference>
<dbReference type="Proteomes" id="UP000095728">
    <property type="component" value="Unassembled WGS sequence"/>
</dbReference>
<protein>
    <recommendedName>
        <fullName evidence="7">Mitochondrial import inner membrane translocase subunit</fullName>
    </recommendedName>
</protein>
<evidence type="ECO:0000256" key="7">
    <source>
        <dbReference type="RuleBase" id="RU367043"/>
    </source>
</evidence>
<dbReference type="GO" id="GO:0005743">
    <property type="term" value="C:mitochondrial inner membrane"/>
    <property type="evidence" value="ECO:0007669"/>
    <property type="project" value="UniProtKB-SubCell"/>
</dbReference>
<comment type="similarity">
    <text evidence="1 7">Belongs to the small Tim family.</text>
</comment>
<evidence type="ECO:0000313" key="10">
    <source>
        <dbReference type="Proteomes" id="UP000095728"/>
    </source>
</evidence>